<evidence type="ECO:0000313" key="1">
    <source>
        <dbReference type="EMBL" id="OOR10198.1"/>
    </source>
</evidence>
<dbReference type="NCBIfam" id="NF038310">
    <property type="entry name" value="lysogeny_AimR"/>
    <property type="match status" value="1"/>
</dbReference>
<sequence>MKKLMNEVRNHIDSNNMVRNDFSIKIGVSNTTLGNGLNGKFEMKFDVFLKLLNEVYDNQREIRLKIKKFAMKCTSDLNVKKALFYCQAAGEYDTIQYLIRKYKENENLQRYIDVYELFNKRNRNEARGQELSNLVNKLKQIEDVDRQILIELLLTVCMYDHGNYSAMLPHADNARNALPKVKNKFIKQCVELHFYERQAYIQLLNNNVSESRRIANKVVETSFNALITKATALCCIGESYIFSGEVLKSEKYILESISLLKEVSSAQKTRKYKSFHTTLAFLYIEHNFNLDKIDFTAIDKAEIAFFEAKYGDRNLAIKLLNELLEENGNLTGFQWYYYAYARPEKRIEYLNNALLELAKNGNIYYMQAIREALTKEQVS</sequence>
<dbReference type="EMBL" id="MUAJ01000030">
    <property type="protein sequence ID" value="OOR10198.1"/>
    <property type="molecule type" value="Genomic_DNA"/>
</dbReference>
<name>A0A1S9TJQ0_BACCE</name>
<accession>A0A1S9TJQ0</accession>
<evidence type="ECO:0008006" key="3">
    <source>
        <dbReference type="Google" id="ProtNLM"/>
    </source>
</evidence>
<dbReference type="InterPro" id="IPR047705">
    <property type="entry name" value="AimR-like"/>
</dbReference>
<protein>
    <recommendedName>
        <fullName evidence="3">Prophage helix-turn-helix protein</fullName>
    </recommendedName>
</protein>
<dbReference type="Proteomes" id="UP000190906">
    <property type="component" value="Unassembled WGS sequence"/>
</dbReference>
<reference evidence="1 2" key="1">
    <citation type="submission" date="2017-01" db="EMBL/GenBank/DDBJ databases">
        <title>Bacillus cereus isolates.</title>
        <authorList>
            <person name="Beno S.M."/>
        </authorList>
    </citation>
    <scope>NUCLEOTIDE SEQUENCE [LARGE SCALE GENOMIC DNA]</scope>
    <source>
        <strain evidence="1 2">FSL H8-0485</strain>
    </source>
</reference>
<organism evidence="1 2">
    <name type="scientific">Bacillus cereus</name>
    <dbReference type="NCBI Taxonomy" id="1396"/>
    <lineage>
        <taxon>Bacteria</taxon>
        <taxon>Bacillati</taxon>
        <taxon>Bacillota</taxon>
        <taxon>Bacilli</taxon>
        <taxon>Bacillales</taxon>
        <taxon>Bacillaceae</taxon>
        <taxon>Bacillus</taxon>
        <taxon>Bacillus cereus group</taxon>
    </lineage>
</organism>
<evidence type="ECO:0000313" key="2">
    <source>
        <dbReference type="Proteomes" id="UP000190906"/>
    </source>
</evidence>
<dbReference type="RefSeq" id="WP_078205265.1">
    <property type="nucleotide sequence ID" value="NZ_MUAJ01000030.1"/>
</dbReference>
<proteinExistence type="predicted"/>
<comment type="caution">
    <text evidence="1">The sequence shown here is derived from an EMBL/GenBank/DDBJ whole genome shotgun (WGS) entry which is preliminary data.</text>
</comment>
<dbReference type="Pfam" id="PF22871">
    <property type="entry name" value="AimR"/>
    <property type="match status" value="1"/>
</dbReference>
<dbReference type="AlphaFoldDB" id="A0A1S9TJQ0"/>
<gene>
    <name evidence="1" type="ORF">BW897_23970</name>
</gene>